<proteinExistence type="predicted"/>
<accession>A0AAN6N4N4</accession>
<dbReference type="Proteomes" id="UP001303473">
    <property type="component" value="Unassembled WGS sequence"/>
</dbReference>
<keyword evidence="1" id="KW-0472">Membrane</keyword>
<keyword evidence="1" id="KW-1133">Transmembrane helix</keyword>
<organism evidence="2 3">
    <name type="scientific">Diplogelasinospora grovesii</name>
    <dbReference type="NCBI Taxonomy" id="303347"/>
    <lineage>
        <taxon>Eukaryota</taxon>
        <taxon>Fungi</taxon>
        <taxon>Dikarya</taxon>
        <taxon>Ascomycota</taxon>
        <taxon>Pezizomycotina</taxon>
        <taxon>Sordariomycetes</taxon>
        <taxon>Sordariomycetidae</taxon>
        <taxon>Sordariales</taxon>
        <taxon>Diplogelasinosporaceae</taxon>
        <taxon>Diplogelasinospora</taxon>
    </lineage>
</organism>
<evidence type="ECO:0000313" key="3">
    <source>
        <dbReference type="Proteomes" id="UP001303473"/>
    </source>
</evidence>
<reference evidence="3" key="1">
    <citation type="journal article" date="2023" name="Mol. Phylogenet. Evol.">
        <title>Genome-scale phylogeny and comparative genomics of the fungal order Sordariales.</title>
        <authorList>
            <person name="Hensen N."/>
            <person name="Bonometti L."/>
            <person name="Westerberg I."/>
            <person name="Brannstrom I.O."/>
            <person name="Guillou S."/>
            <person name="Cros-Aarteil S."/>
            <person name="Calhoun S."/>
            <person name="Haridas S."/>
            <person name="Kuo A."/>
            <person name="Mondo S."/>
            <person name="Pangilinan J."/>
            <person name="Riley R."/>
            <person name="LaButti K."/>
            <person name="Andreopoulos B."/>
            <person name="Lipzen A."/>
            <person name="Chen C."/>
            <person name="Yan M."/>
            <person name="Daum C."/>
            <person name="Ng V."/>
            <person name="Clum A."/>
            <person name="Steindorff A."/>
            <person name="Ohm R.A."/>
            <person name="Martin F."/>
            <person name="Silar P."/>
            <person name="Natvig D.O."/>
            <person name="Lalanne C."/>
            <person name="Gautier V."/>
            <person name="Ament-Velasquez S.L."/>
            <person name="Kruys A."/>
            <person name="Hutchinson M.I."/>
            <person name="Powell A.J."/>
            <person name="Barry K."/>
            <person name="Miller A.N."/>
            <person name="Grigoriev I.V."/>
            <person name="Debuchy R."/>
            <person name="Gladieux P."/>
            <person name="Hiltunen Thoren M."/>
            <person name="Johannesson H."/>
        </authorList>
    </citation>
    <scope>NUCLEOTIDE SEQUENCE [LARGE SCALE GENOMIC DNA]</scope>
    <source>
        <strain evidence="3">CBS 340.73</strain>
    </source>
</reference>
<sequence>MFVPFSSALDYFDFGLGTCIYGAFGGWLFFLSLFTKVIQVVFCRLGHFSALWLGYEA</sequence>
<name>A0AAN6N4N4_9PEZI</name>
<dbReference type="AlphaFoldDB" id="A0AAN6N4N4"/>
<gene>
    <name evidence="2" type="ORF">QBC46DRAFT_292585</name>
</gene>
<protein>
    <submittedName>
        <fullName evidence="2">Uncharacterized protein</fullName>
    </submittedName>
</protein>
<evidence type="ECO:0000256" key="1">
    <source>
        <dbReference type="SAM" id="Phobius"/>
    </source>
</evidence>
<feature type="transmembrane region" description="Helical" evidence="1">
    <location>
        <begin position="12"/>
        <end position="34"/>
    </location>
</feature>
<dbReference type="EMBL" id="MU853831">
    <property type="protein sequence ID" value="KAK3938354.1"/>
    <property type="molecule type" value="Genomic_DNA"/>
</dbReference>
<comment type="caution">
    <text evidence="2">The sequence shown here is derived from an EMBL/GenBank/DDBJ whole genome shotgun (WGS) entry which is preliminary data.</text>
</comment>
<keyword evidence="1" id="KW-0812">Transmembrane</keyword>
<keyword evidence="3" id="KW-1185">Reference proteome</keyword>
<evidence type="ECO:0000313" key="2">
    <source>
        <dbReference type="EMBL" id="KAK3938354.1"/>
    </source>
</evidence>